<dbReference type="InterPro" id="IPR008930">
    <property type="entry name" value="Terpenoid_cyclase/PrenylTrfase"/>
</dbReference>
<dbReference type="Gene3D" id="1.50.10.20">
    <property type="match status" value="1"/>
</dbReference>
<dbReference type="EMBL" id="HF548275">
    <property type="protein sequence ID" value="CCO20925.1"/>
    <property type="molecule type" value="Genomic_DNA"/>
</dbReference>
<organism evidence="1">
    <name type="scientific">termite gut metagenome</name>
    <dbReference type="NCBI Taxonomy" id="433724"/>
    <lineage>
        <taxon>unclassified sequences</taxon>
        <taxon>metagenomes</taxon>
        <taxon>organismal metagenomes</taxon>
    </lineage>
</organism>
<reference evidence="1" key="1">
    <citation type="submission" date="2012-10" db="EMBL/GenBank/DDBJ databases">
        <authorList>
            <person name="Sandrine L."/>
        </authorList>
    </citation>
    <scope>NUCLEOTIDE SEQUENCE</scope>
</reference>
<gene>
    <name evidence="1" type="ORF">BN138_113</name>
</gene>
<dbReference type="SUPFAM" id="SSF48239">
    <property type="entry name" value="Terpenoid cyclases/Protein prenyltransferases"/>
    <property type="match status" value="1"/>
</dbReference>
<name>S0DFH1_9ZZZZ</name>
<dbReference type="AlphaFoldDB" id="S0DFH1"/>
<proteinExistence type="predicted"/>
<accession>S0DFH1</accession>
<reference evidence="1" key="2">
    <citation type="journal article" date="2013" name="Biotechnol. Biofuels">
        <title>Mining for hemicellulases in the fungus-growing termite Pseudacanthotermes militaris using functional metagenomics.</title>
        <authorList>
            <person name="Bastien G."/>
            <person name="Arnal G."/>
            <person name="Bozonnet S."/>
            <person name="Laguerre S."/>
            <person name="Ferreira F."/>
            <person name="Faure R."/>
            <person name="Henrissat B."/>
            <person name="Lefevre F."/>
            <person name="Robe P."/>
            <person name="Bouchez O."/>
            <person name="Noirot C."/>
            <person name="Dumon C."/>
            <person name="O'Donohue M."/>
        </authorList>
    </citation>
    <scope>NUCLEOTIDE SEQUENCE</scope>
</reference>
<protein>
    <recommendedName>
        <fullName evidence="2">Prenyltransferase</fullName>
    </recommendedName>
</protein>
<evidence type="ECO:0008006" key="2">
    <source>
        <dbReference type="Google" id="ProtNLM"/>
    </source>
</evidence>
<sequence length="276" mass="31686">MAVDARYQSDVEEILSHRQDNGADYWTTPDKRLLKGSPFSAYQSAQLLLELGVDPQDPVLQAVAELFFSTWREDGQFRLYPAGTVFPCQTAYAAYLLCHLGYAGDARVEKNLQYLLDTQYGDGGWRCNKFFFGHGPETECSNPMPTLVALDAFRFTKRLNREPALDRAAEFLLQHWVIRKPIGPCHYGMGTRFMQVEYPFYNYNLFLYVYVLSFYDAAKQDKRFLEALEALQATLVDGQIVAQRVVPKLAKLNFCRKGQPSELGTRRYREILENLA</sequence>
<evidence type="ECO:0000313" key="1">
    <source>
        <dbReference type="EMBL" id="CCO20925.1"/>
    </source>
</evidence>